<name>A0ABY8NG20_9GAMM</name>
<feature type="transmembrane region" description="Helical" evidence="1">
    <location>
        <begin position="142"/>
        <end position="161"/>
    </location>
</feature>
<evidence type="ECO:0000313" key="3">
    <source>
        <dbReference type="Proteomes" id="UP001236500"/>
    </source>
</evidence>
<dbReference type="RefSeq" id="WP_280321803.1">
    <property type="nucleotide sequence ID" value="NZ_CP118605.1"/>
</dbReference>
<keyword evidence="1" id="KW-0812">Transmembrane</keyword>
<evidence type="ECO:0000256" key="1">
    <source>
        <dbReference type="SAM" id="Phobius"/>
    </source>
</evidence>
<keyword evidence="1" id="KW-1133">Transmembrane helix</keyword>
<dbReference type="Proteomes" id="UP001236500">
    <property type="component" value="Chromosome"/>
</dbReference>
<organism evidence="2 3">
    <name type="scientific">Microbulbifer bruguierae</name>
    <dbReference type="NCBI Taxonomy" id="3029061"/>
    <lineage>
        <taxon>Bacteria</taxon>
        <taxon>Pseudomonadati</taxon>
        <taxon>Pseudomonadota</taxon>
        <taxon>Gammaproteobacteria</taxon>
        <taxon>Cellvibrionales</taxon>
        <taxon>Microbulbiferaceae</taxon>
        <taxon>Microbulbifer</taxon>
    </lineage>
</organism>
<protein>
    <recommendedName>
        <fullName evidence="4">DUF3592 domain-containing protein</fullName>
    </recommendedName>
</protein>
<keyword evidence="3" id="KW-1185">Reference proteome</keyword>
<accession>A0ABY8NG20</accession>
<evidence type="ECO:0008006" key="4">
    <source>
        <dbReference type="Google" id="ProtNLM"/>
    </source>
</evidence>
<sequence>MHSIVFMLAGLLCVALALIGKKTRQAFIAESFLVRGKVVDIKEERQKSGDSTNTFHFPIIEYKTRSTFRFKAEVDADQHLLNVGDSAAVMVSKKNHKIAKLKNGTKELYLLLNALMVLGISGCVLSIYLFDPKEFNLDFIKDPFTLLFTVAVIGFLTSKMYPPLKLYFNNGPRYSENAYEVSNIKTSLENLE</sequence>
<evidence type="ECO:0000313" key="2">
    <source>
        <dbReference type="EMBL" id="WGL17880.1"/>
    </source>
</evidence>
<feature type="transmembrane region" description="Helical" evidence="1">
    <location>
        <begin position="108"/>
        <end position="130"/>
    </location>
</feature>
<proteinExistence type="predicted"/>
<keyword evidence="1" id="KW-0472">Membrane</keyword>
<dbReference type="EMBL" id="CP118605">
    <property type="protein sequence ID" value="WGL17880.1"/>
    <property type="molecule type" value="Genomic_DNA"/>
</dbReference>
<gene>
    <name evidence="2" type="ORF">PVT68_06175</name>
</gene>
<reference evidence="2 3" key="1">
    <citation type="submission" date="2023-02" db="EMBL/GenBank/DDBJ databases">
        <title>Description and genomic characterization of Microbulbifer bruguierae sp. nov., isolated from the sediment of mangrove plant Bruguiera sexangula.</title>
        <authorList>
            <person name="Long M."/>
        </authorList>
    </citation>
    <scope>NUCLEOTIDE SEQUENCE [LARGE SCALE GENOMIC DNA]</scope>
    <source>
        <strain evidence="2 3">H12</strain>
    </source>
</reference>